<organism evidence="2 3">
    <name type="scientific">Nocardioides abyssi</name>
    <dbReference type="NCBI Taxonomy" id="3058370"/>
    <lineage>
        <taxon>Bacteria</taxon>
        <taxon>Bacillati</taxon>
        <taxon>Actinomycetota</taxon>
        <taxon>Actinomycetes</taxon>
        <taxon>Propionibacteriales</taxon>
        <taxon>Nocardioidaceae</taxon>
        <taxon>Nocardioides</taxon>
    </lineage>
</organism>
<gene>
    <name evidence="2" type="ORF">QWY29_14125</name>
</gene>
<evidence type="ECO:0000313" key="3">
    <source>
        <dbReference type="Proteomes" id="UP001168537"/>
    </source>
</evidence>
<dbReference type="InterPro" id="IPR036514">
    <property type="entry name" value="SGNH_hydro_sf"/>
</dbReference>
<dbReference type="SUPFAM" id="SSF52266">
    <property type="entry name" value="SGNH hydrolase"/>
    <property type="match status" value="1"/>
</dbReference>
<reference evidence="2" key="1">
    <citation type="submission" date="2023-06" db="EMBL/GenBank/DDBJ databases">
        <title>Draft genome sequence of Nocardioides sp. SOB72.</title>
        <authorList>
            <person name="Zhang G."/>
        </authorList>
    </citation>
    <scope>NUCLEOTIDE SEQUENCE</scope>
    <source>
        <strain evidence="2">SOB72</strain>
    </source>
</reference>
<comment type="caution">
    <text evidence="2">The sequence shown here is derived from an EMBL/GenBank/DDBJ whole genome shotgun (WGS) entry which is preliminary data.</text>
</comment>
<evidence type="ECO:0008006" key="4">
    <source>
        <dbReference type="Google" id="ProtNLM"/>
    </source>
</evidence>
<dbReference type="EMBL" id="JAUHJR010000006">
    <property type="protein sequence ID" value="MDN4162500.1"/>
    <property type="molecule type" value="Genomic_DNA"/>
</dbReference>
<feature type="region of interest" description="Disordered" evidence="1">
    <location>
        <begin position="19"/>
        <end position="48"/>
    </location>
</feature>
<feature type="compositionally biased region" description="Low complexity" evidence="1">
    <location>
        <begin position="24"/>
        <end position="48"/>
    </location>
</feature>
<dbReference type="RefSeq" id="WP_300961666.1">
    <property type="nucleotide sequence ID" value="NZ_JAUHJR010000006.1"/>
</dbReference>
<evidence type="ECO:0000313" key="2">
    <source>
        <dbReference type="EMBL" id="MDN4162500.1"/>
    </source>
</evidence>
<feature type="region of interest" description="Disordered" evidence="1">
    <location>
        <begin position="183"/>
        <end position="211"/>
    </location>
</feature>
<evidence type="ECO:0000256" key="1">
    <source>
        <dbReference type="SAM" id="MobiDB-lite"/>
    </source>
</evidence>
<dbReference type="Proteomes" id="UP001168537">
    <property type="component" value="Unassembled WGS sequence"/>
</dbReference>
<dbReference type="Gene3D" id="3.40.50.1110">
    <property type="entry name" value="SGNH hydrolase"/>
    <property type="match status" value="1"/>
</dbReference>
<accession>A0ABT8EWI2</accession>
<protein>
    <recommendedName>
        <fullName evidence="4">SGNH/GDSL hydrolase family protein</fullName>
    </recommendedName>
</protein>
<keyword evidence="3" id="KW-1185">Reference proteome</keyword>
<sequence>MGTAWAYVDWQDRVEVDAGSVTDPAAARSTAPSASASPSSSSEPAEEPVSLWLGDGYTTGYACPTADRLGWECVVEAAEGVGFVAGDPGERLADRLAAIADSGVEPDVVVVDAGRNDVRLVDGPNLRAAMDTYLDALRETFPDAGLVQVVPWTLAQEGPLTGDLAGIVTEVVEDHDGYAVDPVAAGWAGTGRTDQPDLRSEEGGASPAGNDYVARRLADTLRRLDLTA</sequence>
<proteinExistence type="predicted"/>
<name>A0ABT8EWI2_9ACTN</name>